<gene>
    <name evidence="2" type="ORF">HMPREF9460_02504</name>
</gene>
<evidence type="ECO:0000256" key="1">
    <source>
        <dbReference type="SAM" id="MobiDB-lite"/>
    </source>
</evidence>
<dbReference type="AlphaFoldDB" id="A0A096B612"/>
<evidence type="ECO:0000313" key="3">
    <source>
        <dbReference type="Proteomes" id="UP000029585"/>
    </source>
</evidence>
<comment type="caution">
    <text evidence="2">The sequence shown here is derived from an EMBL/GenBank/DDBJ whole genome shotgun (WGS) entry which is preliminary data.</text>
</comment>
<proteinExistence type="predicted"/>
<protein>
    <submittedName>
        <fullName evidence="2">Uncharacterized protein</fullName>
    </submittedName>
</protein>
<accession>A0A096B612</accession>
<keyword evidence="3" id="KW-1185">Reference proteome</keyword>
<dbReference type="PATRIC" id="fig|742738.3.peg.2571"/>
<feature type="region of interest" description="Disordered" evidence="1">
    <location>
        <begin position="1"/>
        <end position="37"/>
    </location>
</feature>
<name>A0A096B612_FLAPL</name>
<dbReference type="EMBL" id="ADLO01000079">
    <property type="protein sequence ID" value="KGF54813.1"/>
    <property type="molecule type" value="Genomic_DNA"/>
</dbReference>
<sequence>MPNEQNLIPMDQRSQSEARELGREGGRASGASRRRKRSLREAADLYLSLPVADKRAWNKLARDGVEPEDVDNQMAVIAGLTLKAAKGDAKAAKVLFDLLGEQGAAGAGGMQDMDDDPITASLKEEMGNGLL</sequence>
<dbReference type="Proteomes" id="UP000029585">
    <property type="component" value="Unassembled WGS sequence"/>
</dbReference>
<dbReference type="eggNOG" id="ENOG503454T">
    <property type="taxonomic scope" value="Bacteria"/>
</dbReference>
<reference evidence="2 3" key="1">
    <citation type="submission" date="2011-08" db="EMBL/GenBank/DDBJ databases">
        <title>The Genome Sequence of Clostridium orbiscindens 1_3_50AFAA.</title>
        <authorList>
            <consortium name="The Broad Institute Genome Sequencing Platform"/>
            <person name="Earl A."/>
            <person name="Ward D."/>
            <person name="Feldgarden M."/>
            <person name="Gevers D."/>
            <person name="Daigneault M."/>
            <person name="Strauss J."/>
            <person name="Allen-Vercoe E."/>
            <person name="Young S.K."/>
            <person name="Zeng Q."/>
            <person name="Gargeya S."/>
            <person name="Fitzgerald M."/>
            <person name="Haas B."/>
            <person name="Abouelleil A."/>
            <person name="Alvarado L."/>
            <person name="Arachchi H.M."/>
            <person name="Berlin A."/>
            <person name="Brown A."/>
            <person name="Chapman S.B."/>
            <person name="Chen Z."/>
            <person name="Dunbar C."/>
            <person name="Freedman E."/>
            <person name="Gearin G."/>
            <person name="Gellesch M."/>
            <person name="Goldberg J."/>
            <person name="Griggs A."/>
            <person name="Gujja S."/>
            <person name="Heiman D."/>
            <person name="Howarth C."/>
            <person name="Larson L."/>
            <person name="Lui A."/>
            <person name="MacDonald P.J.P."/>
            <person name="Montmayeur A."/>
            <person name="Murphy C."/>
            <person name="Neiman D."/>
            <person name="Pearson M."/>
            <person name="Priest M."/>
            <person name="Roberts A."/>
            <person name="Saif S."/>
            <person name="Shea T."/>
            <person name="Shenoy N."/>
            <person name="Sisk P."/>
            <person name="Stolte C."/>
            <person name="Sykes S."/>
            <person name="Wortman J."/>
            <person name="Nusbaum C."/>
            <person name="Birren B."/>
        </authorList>
    </citation>
    <scope>NUCLEOTIDE SEQUENCE [LARGE SCALE GENOMIC DNA]</scope>
    <source>
        <strain evidence="2 3">1_3_50AFAA</strain>
    </source>
</reference>
<organism evidence="2 3">
    <name type="scientific">Flavonifractor plautii 1_3_50AFAA</name>
    <dbReference type="NCBI Taxonomy" id="742738"/>
    <lineage>
        <taxon>Bacteria</taxon>
        <taxon>Bacillati</taxon>
        <taxon>Bacillota</taxon>
        <taxon>Clostridia</taxon>
        <taxon>Eubacteriales</taxon>
        <taxon>Oscillospiraceae</taxon>
        <taxon>Flavonifractor</taxon>
    </lineage>
</organism>
<feature type="compositionally biased region" description="Basic and acidic residues" evidence="1">
    <location>
        <begin position="14"/>
        <end position="26"/>
    </location>
</feature>
<evidence type="ECO:0000313" key="2">
    <source>
        <dbReference type="EMBL" id="KGF54813.1"/>
    </source>
</evidence>
<dbReference type="HOGENOM" id="CLU_2221708_0_0_9"/>